<evidence type="ECO:0000259" key="9">
    <source>
        <dbReference type="PROSITE" id="PS50067"/>
    </source>
</evidence>
<protein>
    <recommendedName>
        <fullName evidence="6">Kinesin-like protein</fullName>
    </recommendedName>
</protein>
<dbReference type="GO" id="GO:0003777">
    <property type="term" value="F:microtubule motor activity"/>
    <property type="evidence" value="ECO:0007669"/>
    <property type="project" value="InterPro"/>
</dbReference>
<evidence type="ECO:0000256" key="2">
    <source>
        <dbReference type="ARBA" id="ARBA00022840"/>
    </source>
</evidence>
<comment type="similarity">
    <text evidence="5 6">Belongs to the TRAFAC class myosin-kinesin ATPase superfamily. Kinesin family.</text>
</comment>
<evidence type="ECO:0000256" key="1">
    <source>
        <dbReference type="ARBA" id="ARBA00022741"/>
    </source>
</evidence>
<feature type="coiled-coil region" evidence="7">
    <location>
        <begin position="174"/>
        <end position="208"/>
    </location>
</feature>
<dbReference type="PROSITE" id="PS50067">
    <property type="entry name" value="KINESIN_MOTOR_2"/>
    <property type="match status" value="2"/>
</dbReference>
<dbReference type="Proteomes" id="UP000789396">
    <property type="component" value="Unassembled WGS sequence"/>
</dbReference>
<proteinExistence type="inferred from homology"/>
<dbReference type="GO" id="GO:0005524">
    <property type="term" value="F:ATP binding"/>
    <property type="evidence" value="ECO:0007669"/>
    <property type="project" value="UniProtKB-KW"/>
</dbReference>
<keyword evidence="6" id="KW-0493">Microtubule</keyword>
<dbReference type="InterPro" id="IPR027417">
    <property type="entry name" value="P-loop_NTPase"/>
</dbReference>
<feature type="domain" description="Kinesin motor" evidence="9">
    <location>
        <begin position="1"/>
        <end position="131"/>
    </location>
</feature>
<feature type="region of interest" description="Disordered" evidence="8">
    <location>
        <begin position="371"/>
        <end position="397"/>
    </location>
</feature>
<comment type="caution">
    <text evidence="5">Lacks conserved residue(s) required for the propagation of feature annotation.</text>
</comment>
<organism evidence="10 11">
    <name type="scientific">Racocetra fulgida</name>
    <dbReference type="NCBI Taxonomy" id="60492"/>
    <lineage>
        <taxon>Eukaryota</taxon>
        <taxon>Fungi</taxon>
        <taxon>Fungi incertae sedis</taxon>
        <taxon>Mucoromycota</taxon>
        <taxon>Glomeromycotina</taxon>
        <taxon>Glomeromycetes</taxon>
        <taxon>Diversisporales</taxon>
        <taxon>Gigasporaceae</taxon>
        <taxon>Racocetra</taxon>
    </lineage>
</organism>
<dbReference type="AlphaFoldDB" id="A0A9N9CTY0"/>
<accession>A0A9N9CTY0</accession>
<feature type="coiled-coil region" evidence="7">
    <location>
        <begin position="245"/>
        <end position="355"/>
    </location>
</feature>
<name>A0A9N9CTY0_9GLOM</name>
<keyword evidence="2 6" id="KW-0067">ATP-binding</keyword>
<feature type="compositionally biased region" description="Polar residues" evidence="8">
    <location>
        <begin position="382"/>
        <end position="393"/>
    </location>
</feature>
<dbReference type="PANTHER" id="PTHR47968">
    <property type="entry name" value="CENTROMERE PROTEIN E"/>
    <property type="match status" value="1"/>
</dbReference>
<dbReference type="GO" id="GO:0005874">
    <property type="term" value="C:microtubule"/>
    <property type="evidence" value="ECO:0007669"/>
    <property type="project" value="UniProtKB-KW"/>
</dbReference>
<dbReference type="InterPro" id="IPR036961">
    <property type="entry name" value="Kinesin_motor_dom_sf"/>
</dbReference>
<gene>
    <name evidence="10" type="ORF">RFULGI_LOCUS7011</name>
</gene>
<keyword evidence="4 6" id="KW-0505">Motor protein</keyword>
<dbReference type="SMART" id="SM00129">
    <property type="entry name" value="KISc"/>
    <property type="match status" value="1"/>
</dbReference>
<evidence type="ECO:0000256" key="4">
    <source>
        <dbReference type="ARBA" id="ARBA00023175"/>
    </source>
</evidence>
<evidence type="ECO:0000256" key="6">
    <source>
        <dbReference type="RuleBase" id="RU000394"/>
    </source>
</evidence>
<dbReference type="GO" id="GO:0008017">
    <property type="term" value="F:microtubule binding"/>
    <property type="evidence" value="ECO:0007669"/>
    <property type="project" value="InterPro"/>
</dbReference>
<evidence type="ECO:0000256" key="5">
    <source>
        <dbReference type="PROSITE-ProRule" id="PRU00283"/>
    </source>
</evidence>
<dbReference type="PRINTS" id="PR00380">
    <property type="entry name" value="KINESINHEAVY"/>
</dbReference>
<dbReference type="Pfam" id="PF00225">
    <property type="entry name" value="Kinesin"/>
    <property type="match status" value="1"/>
</dbReference>
<dbReference type="OrthoDB" id="3176171at2759"/>
<dbReference type="SUPFAM" id="SSF52540">
    <property type="entry name" value="P-loop containing nucleoside triphosphate hydrolases"/>
    <property type="match status" value="1"/>
</dbReference>
<comment type="caution">
    <text evidence="10">The sequence shown here is derived from an EMBL/GenBank/DDBJ whole genome shotgun (WGS) entry which is preliminary data.</text>
</comment>
<evidence type="ECO:0000256" key="8">
    <source>
        <dbReference type="SAM" id="MobiDB-lite"/>
    </source>
</evidence>
<evidence type="ECO:0000313" key="10">
    <source>
        <dbReference type="EMBL" id="CAG8611955.1"/>
    </source>
</evidence>
<feature type="non-terminal residue" evidence="10">
    <location>
        <position position="431"/>
    </location>
</feature>
<keyword evidence="11" id="KW-1185">Reference proteome</keyword>
<evidence type="ECO:0000256" key="3">
    <source>
        <dbReference type="ARBA" id="ARBA00023054"/>
    </source>
</evidence>
<dbReference type="EMBL" id="CAJVPZ010009703">
    <property type="protein sequence ID" value="CAG8611955.1"/>
    <property type="molecule type" value="Genomic_DNA"/>
</dbReference>
<dbReference type="InterPro" id="IPR001752">
    <property type="entry name" value="Kinesin_motor_dom"/>
</dbReference>
<keyword evidence="1 6" id="KW-0547">Nucleotide-binding</keyword>
<dbReference type="InterPro" id="IPR027640">
    <property type="entry name" value="Kinesin-like_fam"/>
</dbReference>
<evidence type="ECO:0000256" key="7">
    <source>
        <dbReference type="SAM" id="Coils"/>
    </source>
</evidence>
<evidence type="ECO:0000313" key="11">
    <source>
        <dbReference type="Proteomes" id="UP000789396"/>
    </source>
</evidence>
<dbReference type="InterPro" id="IPR019821">
    <property type="entry name" value="Kinesin_motor_CS"/>
</dbReference>
<sequence>TESRPGVIPQAVDTVFEYIKERGVYVSPLKEVVVSTPKQVMKEIAKGEANRHMSATDWNERSSRSHTIFQMVVESTAKGSLPPRPNRYSTAGQKASASVSLSVLNLIDLAGSEKAASSADRRKEGAYINKSGNARVSVICTISPSALNHEESQNTLKFASRIKKVVTRAHTNAVMDDKALLQKYRIEIEELKAKLERTNEANSKEKESELSQMLQQEKAKVSEFVQLESQLEAKNVTINLLKSDVEGKDRMINELNVKLKTAEQSIRELNDGLKARDDELQSLRDENRELKIAAEEQLGKISIYENDVKANGNSHSGSRGYNELSKTIQRQRNIIKELEEELKANKLIIANQKEMLRRAELTQLQNSASVNRVNGRRMESGEYSTPTQENTQGNGSGNGKSLVLMKNNCLITDEAILIFLLLAFSIFKIVD</sequence>
<dbReference type="GO" id="GO:0007018">
    <property type="term" value="P:microtubule-based movement"/>
    <property type="evidence" value="ECO:0007669"/>
    <property type="project" value="InterPro"/>
</dbReference>
<dbReference type="PANTHER" id="PTHR47968:SF75">
    <property type="entry name" value="CENTROMERE-ASSOCIATED PROTEIN E"/>
    <property type="match status" value="1"/>
</dbReference>
<dbReference type="PROSITE" id="PS00411">
    <property type="entry name" value="KINESIN_MOTOR_1"/>
    <property type="match status" value="1"/>
</dbReference>
<feature type="domain" description="Kinesin motor" evidence="9">
    <location>
        <begin position="132"/>
        <end position="165"/>
    </location>
</feature>
<reference evidence="10" key="1">
    <citation type="submission" date="2021-06" db="EMBL/GenBank/DDBJ databases">
        <authorList>
            <person name="Kallberg Y."/>
            <person name="Tangrot J."/>
            <person name="Rosling A."/>
        </authorList>
    </citation>
    <scope>NUCLEOTIDE SEQUENCE</scope>
    <source>
        <strain evidence="10">IN212</strain>
    </source>
</reference>
<keyword evidence="3 7" id="KW-0175">Coiled coil</keyword>
<dbReference type="Gene3D" id="3.40.850.10">
    <property type="entry name" value="Kinesin motor domain"/>
    <property type="match status" value="2"/>
</dbReference>